<accession>A0A2X4UUG0</accession>
<reference evidence="1 2" key="1">
    <citation type="submission" date="2018-06" db="EMBL/GenBank/DDBJ databases">
        <authorList>
            <consortium name="Pathogen Informatics"/>
            <person name="Doyle S."/>
        </authorList>
    </citation>
    <scope>NUCLEOTIDE SEQUENCE [LARGE SCALE GENOMIC DNA]</scope>
    <source>
        <strain evidence="1 2">NCTC12961</strain>
    </source>
</reference>
<evidence type="ECO:0000313" key="1">
    <source>
        <dbReference type="EMBL" id="SQI43487.1"/>
    </source>
</evidence>
<sequence>MDIEISYCNNIDHGRIALSENKLNIKFAPNGTGKSTISRAILHSVAGDAQSLSALLPFKLRTSNPLGLQPG</sequence>
<evidence type="ECO:0008006" key="3">
    <source>
        <dbReference type="Google" id="ProtNLM"/>
    </source>
</evidence>
<dbReference type="AlphaFoldDB" id="A0A2X4UUG0"/>
<dbReference type="Proteomes" id="UP000248897">
    <property type="component" value="Chromosome 1"/>
</dbReference>
<protein>
    <recommendedName>
        <fullName evidence="3">Rad50/SbcC-type AAA domain-containing protein</fullName>
    </recommendedName>
</protein>
<proteinExistence type="predicted"/>
<organism evidence="1 2">
    <name type="scientific">Serratia plymuthica</name>
    <dbReference type="NCBI Taxonomy" id="82996"/>
    <lineage>
        <taxon>Bacteria</taxon>
        <taxon>Pseudomonadati</taxon>
        <taxon>Pseudomonadota</taxon>
        <taxon>Gammaproteobacteria</taxon>
        <taxon>Enterobacterales</taxon>
        <taxon>Yersiniaceae</taxon>
        <taxon>Serratia</taxon>
    </lineage>
</organism>
<gene>
    <name evidence="1" type="ORF">NCTC12961_03939</name>
</gene>
<name>A0A2X4UUG0_SERPL</name>
<dbReference type="EMBL" id="LS483469">
    <property type="protein sequence ID" value="SQI43487.1"/>
    <property type="molecule type" value="Genomic_DNA"/>
</dbReference>
<evidence type="ECO:0000313" key="2">
    <source>
        <dbReference type="Proteomes" id="UP000248897"/>
    </source>
</evidence>